<protein>
    <submittedName>
        <fullName evidence="1">Uncharacterized protein</fullName>
    </submittedName>
</protein>
<organism evidence="1">
    <name type="scientific">Streptomyces sp. FR1</name>
    <dbReference type="NCBI Taxonomy" id="349971"/>
    <lineage>
        <taxon>Bacteria</taxon>
        <taxon>Bacillati</taxon>
        <taxon>Actinomycetota</taxon>
        <taxon>Actinomycetes</taxon>
        <taxon>Kitasatosporales</taxon>
        <taxon>Streptomycetaceae</taxon>
        <taxon>Streptomyces</taxon>
    </lineage>
</organism>
<geneLocation type="plasmid" evidence="1">
    <name>pFRL3</name>
</geneLocation>
<accession>V9YZS9</accession>
<dbReference type="EMBL" id="KF602048">
    <property type="protein sequence ID" value="AHE38825.1"/>
    <property type="molecule type" value="Genomic_DNA"/>
</dbReference>
<evidence type="ECO:0000313" key="1">
    <source>
        <dbReference type="EMBL" id="AHE38825.1"/>
    </source>
</evidence>
<gene>
    <name evidence="1" type="ORF">pFRL3_48</name>
</gene>
<dbReference type="RefSeq" id="WP_024126207.1">
    <property type="nucleotide sequence ID" value="NC_023283.1"/>
</dbReference>
<reference evidence="1" key="1">
    <citation type="submission" date="2013-09" db="EMBL/GenBank/DDBJ databases">
        <title>Complete nucleotide sequence of Streptomyces linear plasmid pFRL3.</title>
        <authorList>
            <person name="Chen Z."/>
            <person name="Fang P."/>
            <person name="Qin Z."/>
        </authorList>
    </citation>
    <scope>NUCLEOTIDE SEQUENCE</scope>
    <source>
        <plasmid evidence="1">pFRL3</plasmid>
    </source>
</reference>
<dbReference type="AlphaFoldDB" id="V9YZS9"/>
<proteinExistence type="predicted"/>
<name>V9YZS9_9ACTN</name>
<keyword evidence="1" id="KW-0614">Plasmid</keyword>
<sequence length="105" mass="11376">MDTQVLAPTTAGTPESLESLRAQRDELAAFIRKLAAENHRTMTLRADDHRTALELLDSLPVPERCLNAAPGAPDGGHAFFLPVERGKRCMNCRTLRLDPAPASAA</sequence>